<accession>X1FX40</accession>
<gene>
    <name evidence="1" type="ORF">S03H2_27466</name>
</gene>
<comment type="caution">
    <text evidence="1">The sequence shown here is derived from an EMBL/GenBank/DDBJ whole genome shotgun (WGS) entry which is preliminary data.</text>
</comment>
<evidence type="ECO:0000313" key="1">
    <source>
        <dbReference type="EMBL" id="GAH49552.1"/>
    </source>
</evidence>
<reference evidence="1" key="1">
    <citation type="journal article" date="2014" name="Front. Microbiol.">
        <title>High frequency of phylogenetically diverse reductive dehalogenase-homologous genes in deep subseafloor sedimentary metagenomes.</title>
        <authorList>
            <person name="Kawai M."/>
            <person name="Futagami T."/>
            <person name="Toyoda A."/>
            <person name="Takaki Y."/>
            <person name="Nishi S."/>
            <person name="Hori S."/>
            <person name="Arai W."/>
            <person name="Tsubouchi T."/>
            <person name="Morono Y."/>
            <person name="Uchiyama I."/>
            <person name="Ito T."/>
            <person name="Fujiyama A."/>
            <person name="Inagaki F."/>
            <person name="Takami H."/>
        </authorList>
    </citation>
    <scope>NUCLEOTIDE SEQUENCE</scope>
    <source>
        <strain evidence="1">Expedition CK06-06</strain>
    </source>
</reference>
<evidence type="ECO:0008006" key="2">
    <source>
        <dbReference type="Google" id="ProtNLM"/>
    </source>
</evidence>
<dbReference type="EMBL" id="BARU01016532">
    <property type="protein sequence ID" value="GAH49552.1"/>
    <property type="molecule type" value="Genomic_DNA"/>
</dbReference>
<protein>
    <recommendedName>
        <fullName evidence="2">HEAT repeat domain-containing protein</fullName>
    </recommendedName>
</protein>
<proteinExistence type="predicted"/>
<feature type="non-terminal residue" evidence="1">
    <location>
        <position position="173"/>
    </location>
</feature>
<name>X1FX40_9ZZZZ</name>
<dbReference type="AlphaFoldDB" id="X1FX40"/>
<organism evidence="1">
    <name type="scientific">marine sediment metagenome</name>
    <dbReference type="NCBI Taxonomy" id="412755"/>
    <lineage>
        <taxon>unclassified sequences</taxon>
        <taxon>metagenomes</taxon>
        <taxon>ecological metagenomes</taxon>
    </lineage>
</organism>
<sequence>MNKAHMLDDLVLKVEYNEDQKSRIESLQTLIELNLLNTDHINFLEDLAIGDTNIDIRRLALNFLINQFHEKVGLLIEWILQFERSPRIITTVTGILSQRNQDLLKMHIIKFLDEKVKDNRNLSLKNYNKELSKWFEYKPLDSLSSKELINIYLNYKFIVNLESSLSFRKPEFQ</sequence>